<dbReference type="AlphaFoldDB" id="A0A1B7NB21"/>
<dbReference type="EMBL" id="KV448166">
    <property type="protein sequence ID" value="OAX42026.1"/>
    <property type="molecule type" value="Genomic_DNA"/>
</dbReference>
<evidence type="ECO:0000313" key="2">
    <source>
        <dbReference type="Proteomes" id="UP000092154"/>
    </source>
</evidence>
<reference evidence="1 2" key="1">
    <citation type="submission" date="2016-06" db="EMBL/GenBank/DDBJ databases">
        <title>Comparative genomics of the ectomycorrhizal sister species Rhizopogon vinicolor and Rhizopogon vesiculosus (Basidiomycota: Boletales) reveals a divergence of the mating type B locus.</title>
        <authorList>
            <consortium name="DOE Joint Genome Institute"/>
            <person name="Mujic A.B."/>
            <person name="Kuo A."/>
            <person name="Tritt A."/>
            <person name="Lipzen A."/>
            <person name="Chen C."/>
            <person name="Johnson J."/>
            <person name="Sharma A."/>
            <person name="Barry K."/>
            <person name="Grigoriev I.V."/>
            <person name="Spatafora J.W."/>
        </authorList>
    </citation>
    <scope>NUCLEOTIDE SEQUENCE [LARGE SCALE GENOMIC DNA]</scope>
    <source>
        <strain evidence="1 2">AM-OR11-026</strain>
    </source>
</reference>
<accession>A0A1B7NB21</accession>
<dbReference type="OrthoDB" id="5152223at2759"/>
<evidence type="ECO:0000313" key="1">
    <source>
        <dbReference type="EMBL" id="OAX42026.1"/>
    </source>
</evidence>
<sequence length="184" mass="20759">MRSICRQSWIVAQSNRLMEMAWGPNGGVGVSLSDVECKGGDDGKRVRVGKVKKMRLNYGVLDIAFAGSPNHCDPETCKELEELFDWRRTMSVRNLPSSLLFLRPRLTCLFASQFKRLMTANVLTSKSTIYPEWFTDGLAPWVQYVPIQNTYSDLYDALVFFRSDLAGRGAHEELVAKIARGGME</sequence>
<protein>
    <recommendedName>
        <fullName evidence="3">Glycosyl transferase CAP10 domain-containing protein</fullName>
    </recommendedName>
</protein>
<dbReference type="InParanoid" id="A0A1B7NB21"/>
<dbReference type="Proteomes" id="UP000092154">
    <property type="component" value="Unassembled WGS sequence"/>
</dbReference>
<gene>
    <name evidence="1" type="ORF">K503DRAFT_854285</name>
</gene>
<name>A0A1B7NB21_9AGAM</name>
<organism evidence="1 2">
    <name type="scientific">Rhizopogon vinicolor AM-OR11-026</name>
    <dbReference type="NCBI Taxonomy" id="1314800"/>
    <lineage>
        <taxon>Eukaryota</taxon>
        <taxon>Fungi</taxon>
        <taxon>Dikarya</taxon>
        <taxon>Basidiomycota</taxon>
        <taxon>Agaricomycotina</taxon>
        <taxon>Agaricomycetes</taxon>
        <taxon>Agaricomycetidae</taxon>
        <taxon>Boletales</taxon>
        <taxon>Suillineae</taxon>
        <taxon>Rhizopogonaceae</taxon>
        <taxon>Rhizopogon</taxon>
    </lineage>
</organism>
<proteinExistence type="predicted"/>
<evidence type="ECO:0008006" key="3">
    <source>
        <dbReference type="Google" id="ProtNLM"/>
    </source>
</evidence>
<keyword evidence="2" id="KW-1185">Reference proteome</keyword>